<dbReference type="Proteomes" id="UP000261875">
    <property type="component" value="Plasmid p5D_Fsymbiotica-2"/>
</dbReference>
<dbReference type="Pfam" id="PF01850">
    <property type="entry name" value="PIN"/>
    <property type="match status" value="1"/>
</dbReference>
<geneLocation type="plasmid" evidence="2 3">
    <name>p5D_Fsymbiotica-2</name>
</geneLocation>
<dbReference type="AlphaFoldDB" id="A0A2U8I928"/>
<dbReference type="KEGG" id="fsm:CCS41_14805"/>
<organism evidence="2 3">
    <name type="scientific">Candidatus Fukatsuia symbiotica</name>
    <dbReference type="NCBI Taxonomy" id="1878942"/>
    <lineage>
        <taxon>Bacteria</taxon>
        <taxon>Pseudomonadati</taxon>
        <taxon>Pseudomonadota</taxon>
        <taxon>Gammaproteobacteria</taxon>
        <taxon>Enterobacterales</taxon>
        <taxon>Yersiniaceae</taxon>
        <taxon>Candidatus Fukatsuia</taxon>
    </lineage>
</organism>
<dbReference type="CDD" id="cd18692">
    <property type="entry name" value="PIN_VapC-like"/>
    <property type="match status" value="1"/>
</dbReference>
<gene>
    <name evidence="2" type="ORF">CCS41_14805</name>
</gene>
<name>A0A2U8I928_9GAMM</name>
<evidence type="ECO:0000259" key="1">
    <source>
        <dbReference type="Pfam" id="PF01850"/>
    </source>
</evidence>
<evidence type="ECO:0000313" key="2">
    <source>
        <dbReference type="EMBL" id="AWK15672.1"/>
    </source>
</evidence>
<dbReference type="EMBL" id="CP021661">
    <property type="protein sequence ID" value="AWK15672.1"/>
    <property type="molecule type" value="Genomic_DNA"/>
</dbReference>
<protein>
    <submittedName>
        <fullName evidence="2">Twitching motility protein PilT</fullName>
    </submittedName>
</protein>
<feature type="domain" description="PIN" evidence="1">
    <location>
        <begin position="43"/>
        <end position="157"/>
    </location>
</feature>
<keyword evidence="3" id="KW-1185">Reference proteome</keyword>
<keyword evidence="2" id="KW-0614">Plasmid</keyword>
<dbReference type="InterPro" id="IPR002716">
    <property type="entry name" value="PIN_dom"/>
</dbReference>
<dbReference type="Gene3D" id="3.40.50.1010">
    <property type="entry name" value="5'-nuclease"/>
    <property type="match status" value="1"/>
</dbReference>
<evidence type="ECO:0000313" key="3">
    <source>
        <dbReference type="Proteomes" id="UP000261875"/>
    </source>
</evidence>
<dbReference type="InterPro" id="IPR029060">
    <property type="entry name" value="PIN-like_dom_sf"/>
</dbReference>
<dbReference type="OrthoDB" id="9792015at2"/>
<sequence length="180" mass="19897">MPTVISNGYSLKLVVCNHPLSLTVGNLIVTKPMNVNRMANRSFIDTNILVYAEASDIPVKQKTALSLLKQLYEDASGVLSTQILQEYCNVALKKLKLSPQYIRAQLDLYEQFEVIQVTPAIIRAGIDLNQTRSIAFYDAIVLASAKASGCRVLFSEDMNTGETVDSIQICNPFVNNVPKK</sequence>
<reference evidence="2 3" key="1">
    <citation type="submission" date="2017-05" db="EMBL/GenBank/DDBJ databases">
        <title>Genome sequence of Candidatus Fukatsuia symbiotica and Candidatus Hamiltonella defensa from Acyrthosiphon pisum strain 5D.</title>
        <authorList>
            <person name="Patel V.A."/>
            <person name="Chevignon G."/>
            <person name="Russell J.A."/>
            <person name="Oliver K.M."/>
        </authorList>
    </citation>
    <scope>NUCLEOTIDE SEQUENCE [LARGE SCALE GENOMIC DNA]</scope>
    <source>
        <strain evidence="2 3">5D</strain>
        <plasmid evidence="2 3">p5D_Fsymbiotica-2</plasmid>
    </source>
</reference>
<accession>A0A2U8I928</accession>
<dbReference type="SUPFAM" id="SSF88723">
    <property type="entry name" value="PIN domain-like"/>
    <property type="match status" value="1"/>
</dbReference>
<proteinExistence type="predicted"/>